<comment type="caution">
    <text evidence="1">The sequence shown here is derived from an EMBL/GenBank/DDBJ whole genome shotgun (WGS) entry which is preliminary data.</text>
</comment>
<dbReference type="AlphaFoldDB" id="A0A502ECE5"/>
<evidence type="ECO:0000313" key="1">
    <source>
        <dbReference type="EMBL" id="TPG35415.1"/>
    </source>
</evidence>
<protein>
    <submittedName>
        <fullName evidence="1">Uncharacterized protein</fullName>
    </submittedName>
</protein>
<sequence>MVSKEMSKEQQEEEVENLMDDFHPITESNTAEINRLSSQIYYKEKSQKEDFYKDADFVNKDCKSLDDFIINADINAFDLRKLADLNGIALQISEGWYPLTIELIRKLHDNGWDKRVHCIKSKYALLEFYASNEDHLYKIIWDYGYRSQTVCETCGEKGEMRSYSGWDYIDCRKHYLEKRRKITIDNEGFTYNGFYYYWNTIIDRSFENLDFNGKYRTLIIEFKKDTVQNEDLIYGKLYISKNAIGFGNFLNYLSKNFFRLANSYVTKFENVEFCEICGYKAVYLDECECCEYTTRQGYLKRWSEEKNSEEEKFQYIKDRQIWWIEDEGEIYETKQKNYIKNPDYKVL</sequence>
<name>A0A502ECE5_9FLAO</name>
<evidence type="ECO:0000313" key="2">
    <source>
        <dbReference type="Proteomes" id="UP000319700"/>
    </source>
</evidence>
<organism evidence="1 2">
    <name type="scientific">Flavobacterium pectinovorum</name>
    <dbReference type="NCBI Taxonomy" id="29533"/>
    <lineage>
        <taxon>Bacteria</taxon>
        <taxon>Pseudomonadati</taxon>
        <taxon>Bacteroidota</taxon>
        <taxon>Flavobacteriia</taxon>
        <taxon>Flavobacteriales</taxon>
        <taxon>Flavobacteriaceae</taxon>
        <taxon>Flavobacterium</taxon>
    </lineage>
</organism>
<gene>
    <name evidence="1" type="ORF">EAH81_21910</name>
</gene>
<proteinExistence type="predicted"/>
<dbReference type="OrthoDB" id="531614at2"/>
<reference evidence="1 2" key="1">
    <citation type="journal article" date="2019" name="Environ. Microbiol.">
        <title>Species interactions and distinct microbial communities in high Arctic permafrost affected cryosols are associated with the CH4 and CO2 gas fluxes.</title>
        <authorList>
            <person name="Altshuler I."/>
            <person name="Hamel J."/>
            <person name="Turney S."/>
            <person name="Magnuson E."/>
            <person name="Levesque R."/>
            <person name="Greer C."/>
            <person name="Whyte L.G."/>
        </authorList>
    </citation>
    <scope>NUCLEOTIDE SEQUENCE [LARGE SCALE GENOMIC DNA]</scope>
    <source>
        <strain evidence="1 2">42</strain>
    </source>
</reference>
<dbReference type="RefSeq" id="WP_140511076.1">
    <property type="nucleotide sequence ID" value="NZ_RCZH01000017.1"/>
</dbReference>
<dbReference type="EMBL" id="RCZH01000017">
    <property type="protein sequence ID" value="TPG35415.1"/>
    <property type="molecule type" value="Genomic_DNA"/>
</dbReference>
<dbReference type="Proteomes" id="UP000319700">
    <property type="component" value="Unassembled WGS sequence"/>
</dbReference>
<keyword evidence="2" id="KW-1185">Reference proteome</keyword>
<accession>A0A502ECE5</accession>